<dbReference type="KEGG" id="ned:HUN01_06870"/>
<dbReference type="AlphaFoldDB" id="A0A7D7L9S8"/>
<dbReference type="Proteomes" id="UP000514713">
    <property type="component" value="Chromosome"/>
</dbReference>
<evidence type="ECO:0000313" key="2">
    <source>
        <dbReference type="Proteomes" id="UP000514713"/>
    </source>
</evidence>
<sequence>MKVTLKTATGNLVHESEILSQNKYPEVIVWGQRVFTIFAPGVYWEVVCCYVLPSAIAHHPYPELEG</sequence>
<dbReference type="EMBL" id="CP054698">
    <property type="protein sequence ID" value="QMS87318.1"/>
    <property type="molecule type" value="Genomic_DNA"/>
</dbReference>
<keyword evidence="2" id="KW-1185">Reference proteome</keyword>
<reference evidence="2" key="1">
    <citation type="submission" date="2020-06" db="EMBL/GenBank/DDBJ databases">
        <title>Nostoc edaphicum CCNP1411 genome.</title>
        <authorList>
            <person name="Fidor A."/>
            <person name="Grabski M."/>
            <person name="Gawor J."/>
            <person name="Gromadka R."/>
            <person name="Wegrzyn G."/>
            <person name="Mazur-Marzec H."/>
        </authorList>
    </citation>
    <scope>NUCLEOTIDE SEQUENCE [LARGE SCALE GENOMIC DNA]</scope>
    <source>
        <strain evidence="2">CCNP1411</strain>
    </source>
</reference>
<accession>A0A7D7L9S8</accession>
<name>A0A7D7L9S8_9NOSO</name>
<dbReference type="RefSeq" id="WP_181930649.1">
    <property type="nucleotide sequence ID" value="NZ_CP054698.1"/>
</dbReference>
<organism evidence="1 2">
    <name type="scientific">Nostoc edaphicum CCNP1411</name>
    <dbReference type="NCBI Taxonomy" id="1472755"/>
    <lineage>
        <taxon>Bacteria</taxon>
        <taxon>Bacillati</taxon>
        <taxon>Cyanobacteriota</taxon>
        <taxon>Cyanophyceae</taxon>
        <taxon>Nostocales</taxon>
        <taxon>Nostocaceae</taxon>
        <taxon>Nostoc</taxon>
    </lineage>
</organism>
<proteinExistence type="predicted"/>
<evidence type="ECO:0000313" key="1">
    <source>
        <dbReference type="EMBL" id="QMS87318.1"/>
    </source>
</evidence>
<gene>
    <name evidence="1" type="ORF">HUN01_06870</name>
</gene>
<protein>
    <submittedName>
        <fullName evidence="1">Uncharacterized protein</fullName>
    </submittedName>
</protein>